<organism evidence="3 4">
    <name type="scientific">Streptomyces thermospinosisporus</name>
    <dbReference type="NCBI Taxonomy" id="161482"/>
    <lineage>
        <taxon>Bacteria</taxon>
        <taxon>Bacillati</taxon>
        <taxon>Actinomycetota</taxon>
        <taxon>Actinomycetes</taxon>
        <taxon>Kitasatosporales</taxon>
        <taxon>Streptomycetaceae</taxon>
        <taxon>Streptomyces</taxon>
    </lineage>
</organism>
<feature type="region of interest" description="Disordered" evidence="1">
    <location>
        <begin position="206"/>
        <end position="247"/>
    </location>
</feature>
<dbReference type="EMBL" id="BAAAIZ010000090">
    <property type="protein sequence ID" value="GAA1431780.1"/>
    <property type="molecule type" value="Genomic_DNA"/>
</dbReference>
<comment type="caution">
    <text evidence="3">The sequence shown here is derived from an EMBL/GenBank/DDBJ whole genome shotgun (WGS) entry which is preliminary data.</text>
</comment>
<dbReference type="Proteomes" id="UP001500973">
    <property type="component" value="Unassembled WGS sequence"/>
</dbReference>
<evidence type="ECO:0000256" key="2">
    <source>
        <dbReference type="SAM" id="Phobius"/>
    </source>
</evidence>
<sequence>MQTLTRGQKIVLGAATLPMIAAGVAGAWGTYDNIVSVLHRHGTAAGVVAAGEGAVLVLALVYVGLTMLGQAAPRTVRAGLWLLPAAASTTGLVIAPTTREAVVFAITPMAMTVSAEGLGLLARRIVVHATGRDTEAQRRNAATLRRIAYLRARSLHHPWRIVRKWSALRAWRLMAHVGEGDMRLGDGLTTVMRERLTEGAGEALGDMLGPQTAAGELPPVEPVSPPPVSREPMSREPVEPEPSPETAGFDEAVQTALSVAAPARAREPQPLPLLAHQTDDLPVRGEPVSPLTEPAPTASDAPAPAVVNEPHIDEQERQICELVSRLKEGERLTKNTAALLLGVSPATAGRRLRAARERLDAGTEGTGMYL</sequence>
<evidence type="ECO:0008006" key="5">
    <source>
        <dbReference type="Google" id="ProtNLM"/>
    </source>
</evidence>
<feature type="compositionally biased region" description="Low complexity" evidence="1">
    <location>
        <begin position="294"/>
        <end position="303"/>
    </location>
</feature>
<reference evidence="3 4" key="1">
    <citation type="journal article" date="2019" name="Int. J. Syst. Evol. Microbiol.">
        <title>The Global Catalogue of Microorganisms (GCM) 10K type strain sequencing project: providing services to taxonomists for standard genome sequencing and annotation.</title>
        <authorList>
            <consortium name="The Broad Institute Genomics Platform"/>
            <consortium name="The Broad Institute Genome Sequencing Center for Infectious Disease"/>
            <person name="Wu L."/>
            <person name="Ma J."/>
        </authorList>
    </citation>
    <scope>NUCLEOTIDE SEQUENCE [LARGE SCALE GENOMIC DNA]</scope>
    <source>
        <strain evidence="3 4">JCM 11756</strain>
    </source>
</reference>
<keyword evidence="2" id="KW-0472">Membrane</keyword>
<evidence type="ECO:0000313" key="4">
    <source>
        <dbReference type="Proteomes" id="UP001500973"/>
    </source>
</evidence>
<feature type="transmembrane region" description="Helical" evidence="2">
    <location>
        <begin position="78"/>
        <end position="95"/>
    </location>
</feature>
<feature type="transmembrane region" description="Helical" evidence="2">
    <location>
        <begin position="43"/>
        <end position="66"/>
    </location>
</feature>
<keyword evidence="4" id="KW-1185">Reference proteome</keyword>
<name>A0ABN1Z7Y7_9ACTN</name>
<feature type="region of interest" description="Disordered" evidence="1">
    <location>
        <begin position="280"/>
        <end position="303"/>
    </location>
</feature>
<keyword evidence="2" id="KW-0812">Transmembrane</keyword>
<proteinExistence type="predicted"/>
<gene>
    <name evidence="3" type="ORF">GCM10009601_51480</name>
</gene>
<evidence type="ECO:0000256" key="1">
    <source>
        <dbReference type="SAM" id="MobiDB-lite"/>
    </source>
</evidence>
<feature type="transmembrane region" description="Helical" evidence="2">
    <location>
        <begin position="12"/>
        <end position="31"/>
    </location>
</feature>
<dbReference type="RefSeq" id="WP_344015532.1">
    <property type="nucleotide sequence ID" value="NZ_BAAAIZ010000090.1"/>
</dbReference>
<feature type="compositionally biased region" description="Pro residues" evidence="1">
    <location>
        <begin position="219"/>
        <end position="229"/>
    </location>
</feature>
<protein>
    <recommendedName>
        <fullName evidence="5">Conjugal transfer protein</fullName>
    </recommendedName>
</protein>
<accession>A0ABN1Z7Y7</accession>
<evidence type="ECO:0000313" key="3">
    <source>
        <dbReference type="EMBL" id="GAA1431780.1"/>
    </source>
</evidence>
<keyword evidence="2" id="KW-1133">Transmembrane helix</keyword>